<keyword evidence="3" id="KW-1185">Reference proteome</keyword>
<evidence type="ECO:0000313" key="3">
    <source>
        <dbReference type="Proteomes" id="UP001596507"/>
    </source>
</evidence>
<keyword evidence="1" id="KW-0472">Membrane</keyword>
<accession>A0ABW2HI49</accession>
<organism evidence="2 3">
    <name type="scientific">Microbacterium fluvii</name>
    <dbReference type="NCBI Taxonomy" id="415215"/>
    <lineage>
        <taxon>Bacteria</taxon>
        <taxon>Bacillati</taxon>
        <taxon>Actinomycetota</taxon>
        <taxon>Actinomycetes</taxon>
        <taxon>Micrococcales</taxon>
        <taxon>Microbacteriaceae</taxon>
        <taxon>Microbacterium</taxon>
    </lineage>
</organism>
<comment type="caution">
    <text evidence="2">The sequence shown here is derived from an EMBL/GenBank/DDBJ whole genome shotgun (WGS) entry which is preliminary data.</text>
</comment>
<dbReference type="Proteomes" id="UP001596507">
    <property type="component" value="Unassembled WGS sequence"/>
</dbReference>
<sequence length="230" mass="25635">MSVRWEPGGRIFTVATEAAKVAVVTWGVLGLDEQLEAVLSSWPLPARYALAAVVGALILEVVLAFVVGPPRIQVDWTEPGNPRDLTEILVRPSARRPSTGVFGIDVEIPHTSVIGMLILRALMAFRPTLSIRIDTAPMTPDVKSSRVRDNAATITANDGTHGFDVDLGAALSRPGHWHEAKVIWTCDELRDDTTYNIDYRWVHRSLLVRLLLWTCVRKRRNVDVVRMVRK</sequence>
<gene>
    <name evidence="2" type="ORF">ACFQRL_14280</name>
</gene>
<dbReference type="RefSeq" id="WP_262875058.1">
    <property type="nucleotide sequence ID" value="NZ_BAABKW010000016.1"/>
</dbReference>
<reference evidence="3" key="1">
    <citation type="journal article" date="2019" name="Int. J. Syst. Evol. Microbiol.">
        <title>The Global Catalogue of Microorganisms (GCM) 10K type strain sequencing project: providing services to taxonomists for standard genome sequencing and annotation.</title>
        <authorList>
            <consortium name="The Broad Institute Genomics Platform"/>
            <consortium name="The Broad Institute Genome Sequencing Center for Infectious Disease"/>
            <person name="Wu L."/>
            <person name="Ma J."/>
        </authorList>
    </citation>
    <scope>NUCLEOTIDE SEQUENCE [LARGE SCALE GENOMIC DNA]</scope>
    <source>
        <strain evidence="3">CGMCC 1.15772</strain>
    </source>
</reference>
<name>A0ABW2HI49_9MICO</name>
<keyword evidence="1" id="KW-0812">Transmembrane</keyword>
<keyword evidence="1" id="KW-1133">Transmembrane helix</keyword>
<proteinExistence type="predicted"/>
<feature type="transmembrane region" description="Helical" evidence="1">
    <location>
        <begin position="48"/>
        <end position="67"/>
    </location>
</feature>
<dbReference type="EMBL" id="JBHTBE010000004">
    <property type="protein sequence ID" value="MFC7270127.1"/>
    <property type="molecule type" value="Genomic_DNA"/>
</dbReference>
<evidence type="ECO:0000256" key="1">
    <source>
        <dbReference type="SAM" id="Phobius"/>
    </source>
</evidence>
<protein>
    <submittedName>
        <fullName evidence="2">Uncharacterized protein</fullName>
    </submittedName>
</protein>
<evidence type="ECO:0000313" key="2">
    <source>
        <dbReference type="EMBL" id="MFC7270127.1"/>
    </source>
</evidence>